<dbReference type="AlphaFoldDB" id="A0A0N9UZ41"/>
<name>A0A0N9UZ41_SPHMC</name>
<gene>
    <name evidence="1" type="ORF">AN936_14800</name>
</gene>
<proteinExistence type="predicted"/>
<dbReference type="Proteomes" id="UP000058074">
    <property type="component" value="Chromosome"/>
</dbReference>
<dbReference type="KEGG" id="smag:AN936_14800"/>
<dbReference type="EMBL" id="CP012700">
    <property type="protein sequence ID" value="ALH81574.1"/>
    <property type="molecule type" value="Genomic_DNA"/>
</dbReference>
<evidence type="ECO:0000313" key="2">
    <source>
        <dbReference type="Proteomes" id="UP000058074"/>
    </source>
</evidence>
<dbReference type="PATRIC" id="fig|33050.5.peg.3072"/>
<evidence type="ECO:0000313" key="1">
    <source>
        <dbReference type="EMBL" id="ALH81574.1"/>
    </source>
</evidence>
<dbReference type="RefSeq" id="WP_058804208.1">
    <property type="nucleotide sequence ID" value="NZ_CP012700.1"/>
</dbReference>
<accession>A0A0N9UZ41</accession>
<sequence>MTIAETVPTMLNPFQRICAVAYGEGDFAHIESIEETHDLGDPLFAFLMAELASSEGCDCRKEALRRLEMAAADIRCVIDAIDQTIVI</sequence>
<dbReference type="OrthoDB" id="7475507at2"/>
<organism evidence="1 2">
    <name type="scientific">Sphingopyxis macrogoltabida</name>
    <name type="common">Sphingomonas macrogoltabidus</name>
    <dbReference type="NCBI Taxonomy" id="33050"/>
    <lineage>
        <taxon>Bacteria</taxon>
        <taxon>Pseudomonadati</taxon>
        <taxon>Pseudomonadota</taxon>
        <taxon>Alphaproteobacteria</taxon>
        <taxon>Sphingomonadales</taxon>
        <taxon>Sphingomonadaceae</taxon>
        <taxon>Sphingopyxis</taxon>
    </lineage>
</organism>
<reference evidence="1 2" key="1">
    <citation type="journal article" date="2015" name="Genome Announc.">
        <title>Complete Genome Sequence of Polypropylene Glycol- and Polyethylene Glycol-Degrading Sphingopyxis macrogoltabida Strain EY-1.</title>
        <authorList>
            <person name="Ohtsubo Y."/>
            <person name="Nagata Y."/>
            <person name="Numata M."/>
            <person name="Tsuchikane K."/>
            <person name="Hosoyama A."/>
            <person name="Yamazoe A."/>
            <person name="Tsuda M."/>
            <person name="Fujita N."/>
            <person name="Kawai F."/>
        </authorList>
    </citation>
    <scope>NUCLEOTIDE SEQUENCE [LARGE SCALE GENOMIC DNA]</scope>
    <source>
        <strain evidence="1 2">EY-1</strain>
    </source>
</reference>
<protein>
    <submittedName>
        <fullName evidence="1">Uncharacterized protein</fullName>
    </submittedName>
</protein>